<dbReference type="Proteomes" id="UP000663583">
    <property type="component" value="Chromosome"/>
</dbReference>
<keyword evidence="3" id="KW-0472">Membrane</keyword>
<name>A0AAX1J9L8_9MYCO</name>
<keyword evidence="2 6" id="KW-0732">Signal</keyword>
<dbReference type="Proteomes" id="UP000465306">
    <property type="component" value="Unassembled WGS sequence"/>
</dbReference>
<evidence type="ECO:0000256" key="3">
    <source>
        <dbReference type="ARBA" id="ARBA00023136"/>
    </source>
</evidence>
<protein>
    <submittedName>
        <fullName evidence="8">Lipoprotein LpqH</fullName>
    </submittedName>
</protein>
<keyword evidence="5 8" id="KW-0449">Lipoprotein</keyword>
<evidence type="ECO:0000313" key="9">
    <source>
        <dbReference type="Proteomes" id="UP000465306"/>
    </source>
</evidence>
<dbReference type="EMBL" id="BLKU01000005">
    <property type="protein sequence ID" value="GFG66804.1"/>
    <property type="molecule type" value="Genomic_DNA"/>
</dbReference>
<feature type="chain" id="PRO_5043746292" evidence="6">
    <location>
        <begin position="29"/>
        <end position="141"/>
    </location>
</feature>
<keyword evidence="4" id="KW-0564">Palmitate</keyword>
<feature type="signal peptide" evidence="6">
    <location>
        <begin position="1"/>
        <end position="28"/>
    </location>
</feature>
<dbReference type="InterPro" id="IPR008691">
    <property type="entry name" value="LpqH"/>
</dbReference>
<evidence type="ECO:0000313" key="8">
    <source>
        <dbReference type="EMBL" id="QPI37121.1"/>
    </source>
</evidence>
<evidence type="ECO:0000256" key="2">
    <source>
        <dbReference type="ARBA" id="ARBA00022729"/>
    </source>
</evidence>
<dbReference type="AlphaFoldDB" id="A0AAX1J9L8"/>
<dbReference type="RefSeq" id="WP_068030981.1">
    <property type="nucleotide sequence ID" value="NZ_BLKU01000005.1"/>
</dbReference>
<keyword evidence="9" id="KW-1185">Reference proteome</keyword>
<gene>
    <name evidence="8" type="ORF">I2456_22335</name>
    <name evidence="7" type="ORF">MKUB_42940</name>
</gene>
<evidence type="ECO:0000256" key="5">
    <source>
        <dbReference type="ARBA" id="ARBA00023288"/>
    </source>
</evidence>
<evidence type="ECO:0000313" key="10">
    <source>
        <dbReference type="Proteomes" id="UP000663583"/>
    </source>
</evidence>
<dbReference type="Pfam" id="PF05481">
    <property type="entry name" value="Myco_19_kDa"/>
    <property type="match status" value="1"/>
</dbReference>
<evidence type="ECO:0000256" key="1">
    <source>
        <dbReference type="ARBA" id="ARBA00022475"/>
    </source>
</evidence>
<dbReference type="EMBL" id="CP065047">
    <property type="protein sequence ID" value="QPI37121.1"/>
    <property type="molecule type" value="Genomic_DNA"/>
</dbReference>
<reference evidence="8" key="3">
    <citation type="submission" date="2020-11" db="EMBL/GenBank/DDBJ databases">
        <title>Intraspecies plasmid and genomic variation of Mycobacterium kubicae revealed by the complete genome sequences of two clinical isolates.</title>
        <authorList>
            <person name="Hendrix J.R."/>
            <person name="Epperson L.E."/>
            <person name="Honda J.R."/>
            <person name="Strong M."/>
        </authorList>
    </citation>
    <scope>NUCLEOTIDE SEQUENCE</scope>
    <source>
        <strain evidence="8">JCM 13573</strain>
    </source>
</reference>
<accession>A0AAX1J9L8</accession>
<keyword evidence="1" id="KW-1003">Cell membrane</keyword>
<evidence type="ECO:0000256" key="4">
    <source>
        <dbReference type="ARBA" id="ARBA00023139"/>
    </source>
</evidence>
<dbReference type="GO" id="GO:0016020">
    <property type="term" value="C:membrane"/>
    <property type="evidence" value="ECO:0007669"/>
    <property type="project" value="InterPro"/>
</dbReference>
<reference evidence="7 9" key="1">
    <citation type="journal article" date="2019" name="Emerg. Microbes Infect.">
        <title>Comprehensive subspecies identification of 175 nontuberculous mycobacteria species based on 7547 genomic profiles.</title>
        <authorList>
            <person name="Matsumoto Y."/>
            <person name="Kinjo T."/>
            <person name="Motooka D."/>
            <person name="Nabeya D."/>
            <person name="Jung N."/>
            <person name="Uechi K."/>
            <person name="Horii T."/>
            <person name="Iida T."/>
            <person name="Fujita J."/>
            <person name="Nakamura S."/>
        </authorList>
    </citation>
    <scope>NUCLEOTIDE SEQUENCE [LARGE SCALE GENOMIC DNA]</scope>
    <source>
        <strain evidence="7 9">JCM 13573</strain>
    </source>
</reference>
<proteinExistence type="predicted"/>
<organism evidence="8 10">
    <name type="scientific">Mycobacterium kubicae</name>
    <dbReference type="NCBI Taxonomy" id="120959"/>
    <lineage>
        <taxon>Bacteria</taxon>
        <taxon>Bacillati</taxon>
        <taxon>Actinomycetota</taxon>
        <taxon>Actinomycetes</taxon>
        <taxon>Mycobacteriales</taxon>
        <taxon>Mycobacteriaceae</taxon>
        <taxon>Mycobacterium</taxon>
        <taxon>Mycobacterium simiae complex</taxon>
    </lineage>
</organism>
<sequence>MRDRGMAATAAVLTLILAACGGGAPSQAQIASTASVIVNQAESRTSQVKCSQLEWVRTIDIGTKFAGATVIVDQQAQAPNTRSVRIRNVGGFTGMFSQGDGTDAKTQFSNDTFTITGTAHGSNSEKPNEPMTATFKINVKC</sequence>
<evidence type="ECO:0000313" key="7">
    <source>
        <dbReference type="EMBL" id="GFG66804.1"/>
    </source>
</evidence>
<dbReference type="KEGG" id="mku:I2456_22335"/>
<dbReference type="PROSITE" id="PS51257">
    <property type="entry name" value="PROKAR_LIPOPROTEIN"/>
    <property type="match status" value="1"/>
</dbReference>
<evidence type="ECO:0000256" key="6">
    <source>
        <dbReference type="SAM" id="SignalP"/>
    </source>
</evidence>
<reference evidence="7" key="2">
    <citation type="submission" date="2020-02" db="EMBL/GenBank/DDBJ databases">
        <authorList>
            <person name="Matsumoto Y."/>
            <person name="Kinjo T."/>
            <person name="Motooka D."/>
            <person name="Nabeya D."/>
            <person name="Jung N."/>
            <person name="Uechi K."/>
            <person name="Horii T."/>
            <person name="Iida T."/>
            <person name="Fujita J."/>
            <person name="Nakamura S."/>
        </authorList>
    </citation>
    <scope>NUCLEOTIDE SEQUENCE</scope>
    <source>
        <strain evidence="7">JCM 13573</strain>
    </source>
</reference>